<dbReference type="Proteomes" id="UP000699462">
    <property type="component" value="Unassembled WGS sequence"/>
</dbReference>
<accession>A0A8T0DEQ6</accession>
<gene>
    <name evidence="1" type="ORF">P879_10441</name>
</gene>
<dbReference type="AlphaFoldDB" id="A0A8T0DEQ6"/>
<keyword evidence="2" id="KW-1185">Reference proteome</keyword>
<name>A0A8T0DEQ6_9TREM</name>
<protein>
    <submittedName>
        <fullName evidence="1">Uncharacterized protein</fullName>
    </submittedName>
</protein>
<evidence type="ECO:0000313" key="1">
    <source>
        <dbReference type="EMBL" id="KAF8566293.1"/>
    </source>
</evidence>
<dbReference type="OrthoDB" id="7976202at2759"/>
<dbReference type="EMBL" id="JTDF01005335">
    <property type="protein sequence ID" value="KAF8566293.1"/>
    <property type="molecule type" value="Genomic_DNA"/>
</dbReference>
<evidence type="ECO:0000313" key="2">
    <source>
        <dbReference type="Proteomes" id="UP000699462"/>
    </source>
</evidence>
<sequence>MQLCVALNNLYAIIECAQSIPVKLGWTQDRTPPEQNQFTKTDESVVRTLPDSVAVIRISAPNDLAEIHQEGLAELNRVLGRIFDRITAKAINDLIVYLESNFKTLRDHVSPGLLKRCFMELWSECLEQFLEQVHKEAEVGVGVSGPGAYLNPQNETIPQNKCVIPLATHFAEKQTTTQPADINPEAILRAKSTLLKLKQSLELLVQFFLQICEGQLDRSELENEAFRVGLRYSINAFCSNKNFYQTA</sequence>
<organism evidence="1 2">
    <name type="scientific">Paragonimus westermani</name>
    <dbReference type="NCBI Taxonomy" id="34504"/>
    <lineage>
        <taxon>Eukaryota</taxon>
        <taxon>Metazoa</taxon>
        <taxon>Spiralia</taxon>
        <taxon>Lophotrochozoa</taxon>
        <taxon>Platyhelminthes</taxon>
        <taxon>Trematoda</taxon>
        <taxon>Digenea</taxon>
        <taxon>Plagiorchiida</taxon>
        <taxon>Troglotremata</taxon>
        <taxon>Troglotrematidae</taxon>
        <taxon>Paragonimus</taxon>
    </lineage>
</organism>
<comment type="caution">
    <text evidence="1">The sequence shown here is derived from an EMBL/GenBank/DDBJ whole genome shotgun (WGS) entry which is preliminary data.</text>
</comment>
<reference evidence="1 2" key="1">
    <citation type="submission" date="2019-07" db="EMBL/GenBank/DDBJ databases">
        <title>Annotation for the trematode Paragonimus westermani.</title>
        <authorList>
            <person name="Choi Y.-J."/>
        </authorList>
    </citation>
    <scope>NUCLEOTIDE SEQUENCE [LARGE SCALE GENOMIC DNA]</scope>
    <source>
        <strain evidence="1">180907_Pwestermani</strain>
    </source>
</reference>
<proteinExistence type="predicted"/>